<reference evidence="3" key="1">
    <citation type="submission" date="2020-02" db="EMBL/GenBank/DDBJ databases">
        <authorList>
            <person name="Meier V. D."/>
        </authorList>
    </citation>
    <scope>NUCLEOTIDE SEQUENCE</scope>
    <source>
        <strain evidence="3">AVDCRST_MAG33</strain>
    </source>
</reference>
<feature type="transmembrane region" description="Helical" evidence="2">
    <location>
        <begin position="181"/>
        <end position="200"/>
    </location>
</feature>
<feature type="transmembrane region" description="Helical" evidence="2">
    <location>
        <begin position="212"/>
        <end position="237"/>
    </location>
</feature>
<feature type="transmembrane region" description="Helical" evidence="2">
    <location>
        <begin position="243"/>
        <end position="261"/>
    </location>
</feature>
<evidence type="ECO:0000256" key="1">
    <source>
        <dbReference type="SAM" id="MobiDB-lite"/>
    </source>
</evidence>
<protein>
    <submittedName>
        <fullName evidence="3">Uncharacterized protein</fullName>
    </submittedName>
</protein>
<evidence type="ECO:0000313" key="3">
    <source>
        <dbReference type="EMBL" id="CAA9568591.1"/>
    </source>
</evidence>
<sequence>MRDDETRQPASPSADPTESTPRRGRPGAPAPVPASEIPGVRPAPPKPDDDLALPVQSDRLANAPPDLSPLARRNRQQPVSGVLVSLVAGVLVLGLGLLALGTADPDETVPLLETTDVVFWVVAGVVILLVAAGAQFAELSARVAATAVGQPRERTGIYSAWILAATATAAATLLMATWHNLWVVVLGAMLVVVGIFVALLSRDLIDDLTDSAGRAAALAHGAIIHLVAFVALATIYLNKLPEWISAGLIAVISGLLILETLQRAEISSGRRLAYAGLGAIVMGQCAIAINWWLTWNWTGGIALLVCFYLVTGILITYSQQSDLRPRDVAFYGGLGSLALTAIAILAL</sequence>
<feature type="transmembrane region" description="Helical" evidence="2">
    <location>
        <begin position="328"/>
        <end position="346"/>
    </location>
</feature>
<feature type="transmembrane region" description="Helical" evidence="2">
    <location>
        <begin position="157"/>
        <end position="175"/>
    </location>
</feature>
<evidence type="ECO:0000256" key="2">
    <source>
        <dbReference type="SAM" id="Phobius"/>
    </source>
</evidence>
<keyword evidence="2" id="KW-0472">Membrane</keyword>
<keyword evidence="2" id="KW-1133">Transmembrane helix</keyword>
<keyword evidence="2" id="KW-0812">Transmembrane</keyword>
<name>A0A6J4V4W2_9BACT</name>
<feature type="transmembrane region" description="Helical" evidence="2">
    <location>
        <begin position="299"/>
        <end position="316"/>
    </location>
</feature>
<feature type="transmembrane region" description="Helical" evidence="2">
    <location>
        <begin position="82"/>
        <end position="102"/>
    </location>
</feature>
<feature type="compositionally biased region" description="Polar residues" evidence="1">
    <location>
        <begin position="8"/>
        <end position="19"/>
    </location>
</feature>
<proteinExistence type="predicted"/>
<dbReference type="Pfam" id="PF18900">
    <property type="entry name" value="DUF5656"/>
    <property type="match status" value="1"/>
</dbReference>
<dbReference type="InterPro" id="IPR043715">
    <property type="entry name" value="DUF5656"/>
</dbReference>
<gene>
    <name evidence="3" type="ORF">AVDCRST_MAG33-2296</name>
</gene>
<dbReference type="AlphaFoldDB" id="A0A6J4V4W2"/>
<dbReference type="EMBL" id="CADCWK010000262">
    <property type="protein sequence ID" value="CAA9568591.1"/>
    <property type="molecule type" value="Genomic_DNA"/>
</dbReference>
<feature type="transmembrane region" description="Helical" evidence="2">
    <location>
        <begin position="117"/>
        <end position="137"/>
    </location>
</feature>
<feature type="region of interest" description="Disordered" evidence="1">
    <location>
        <begin position="1"/>
        <end position="53"/>
    </location>
</feature>
<feature type="transmembrane region" description="Helical" evidence="2">
    <location>
        <begin position="273"/>
        <end position="293"/>
    </location>
</feature>
<accession>A0A6J4V4W2</accession>
<organism evidence="3">
    <name type="scientific">uncultured Thermomicrobiales bacterium</name>
    <dbReference type="NCBI Taxonomy" id="1645740"/>
    <lineage>
        <taxon>Bacteria</taxon>
        <taxon>Pseudomonadati</taxon>
        <taxon>Thermomicrobiota</taxon>
        <taxon>Thermomicrobia</taxon>
        <taxon>Thermomicrobiales</taxon>
        <taxon>environmental samples</taxon>
    </lineage>
</organism>